<dbReference type="SUPFAM" id="SSF50494">
    <property type="entry name" value="Trypsin-like serine proteases"/>
    <property type="match status" value="1"/>
</dbReference>
<gene>
    <name evidence="1" type="ORF">JHL15_16355</name>
</gene>
<evidence type="ECO:0000313" key="1">
    <source>
        <dbReference type="EMBL" id="MBK1897338.1"/>
    </source>
</evidence>
<dbReference type="RefSeq" id="WP_200247453.1">
    <property type="nucleotide sequence ID" value="NZ_JAENHK010000010.1"/>
</dbReference>
<dbReference type="Proteomes" id="UP000628669">
    <property type="component" value="Unassembled WGS sequence"/>
</dbReference>
<evidence type="ECO:0000313" key="2">
    <source>
        <dbReference type="Proteomes" id="UP000628669"/>
    </source>
</evidence>
<keyword evidence="2" id="KW-1185">Reference proteome</keyword>
<name>A0ABS1FY11_9FLAO</name>
<dbReference type="InterPro" id="IPR043504">
    <property type="entry name" value="Peptidase_S1_PA_chymotrypsin"/>
</dbReference>
<reference evidence="2" key="1">
    <citation type="submission" date="2021-01" db="EMBL/GenBank/DDBJ databases">
        <title>Genome public.</title>
        <authorList>
            <person name="Liu C."/>
            <person name="Sun Q."/>
        </authorList>
    </citation>
    <scope>NUCLEOTIDE SEQUENCE [LARGE SCALE GENOMIC DNA]</scope>
    <source>
        <strain evidence="2">YIM B02567</strain>
    </source>
</reference>
<evidence type="ECO:0008006" key="3">
    <source>
        <dbReference type="Google" id="ProtNLM"/>
    </source>
</evidence>
<accession>A0ABS1FY11</accession>
<dbReference type="Gene3D" id="2.40.10.10">
    <property type="entry name" value="Trypsin-like serine proteases"/>
    <property type="match status" value="1"/>
</dbReference>
<protein>
    <recommendedName>
        <fullName evidence="3">Peptidase S1 domain-containing protein</fullName>
    </recommendedName>
</protein>
<dbReference type="InterPro" id="IPR009003">
    <property type="entry name" value="Peptidase_S1_PA"/>
</dbReference>
<dbReference type="EMBL" id="JAENHK010000010">
    <property type="protein sequence ID" value="MBK1897338.1"/>
    <property type="molecule type" value="Genomic_DNA"/>
</dbReference>
<sequence length="339" mass="36459">MKLSNEELALHDVMAKKLPELIEEYFKRPEITSVGVSLKTVNDELTNKLSYTFGVTKKLPLSKVSNPIPATISGYPTDVIELEVQPNTLAEPNPVIEATRHEKTDPLIGGVSISANGGLMHGGKEVRGNGTLGVMVNKKNDDNPYMMTCAHVLVGTTTKLDSDVCQQSKWETTLEYCHDCAALKSYYHENVYFQRGSSTIDAWLDCAIARKGWFRNATIGKVYGIENVIKGFAAIDASIIGSEVTKSGITTEITTGNITSITTSLRLDNFDGTEVIGNNLTMIRGKSGRFSNSGDSGSAIFTTNGSLLVGILGGSTASADLTFASPADAILSKWSDLSF</sequence>
<proteinExistence type="predicted"/>
<organism evidence="1 2">
    <name type="scientific">Chryseobacterium paridis</name>
    <dbReference type="NCBI Taxonomy" id="2800328"/>
    <lineage>
        <taxon>Bacteria</taxon>
        <taxon>Pseudomonadati</taxon>
        <taxon>Bacteroidota</taxon>
        <taxon>Flavobacteriia</taxon>
        <taxon>Flavobacteriales</taxon>
        <taxon>Weeksellaceae</taxon>
        <taxon>Chryseobacterium group</taxon>
        <taxon>Chryseobacterium</taxon>
    </lineage>
</organism>
<comment type="caution">
    <text evidence="1">The sequence shown here is derived from an EMBL/GenBank/DDBJ whole genome shotgun (WGS) entry which is preliminary data.</text>
</comment>